<feature type="domain" description="F-box" evidence="2">
    <location>
        <begin position="37"/>
        <end position="81"/>
    </location>
</feature>
<evidence type="ECO:0000259" key="2">
    <source>
        <dbReference type="PROSITE" id="PS50181"/>
    </source>
</evidence>
<feature type="region of interest" description="Disordered" evidence="1">
    <location>
        <begin position="1"/>
        <end position="21"/>
    </location>
</feature>
<organism evidence="3 4">
    <name type="scientific">Stylosanthes scabra</name>
    <dbReference type="NCBI Taxonomy" id="79078"/>
    <lineage>
        <taxon>Eukaryota</taxon>
        <taxon>Viridiplantae</taxon>
        <taxon>Streptophyta</taxon>
        <taxon>Embryophyta</taxon>
        <taxon>Tracheophyta</taxon>
        <taxon>Spermatophyta</taxon>
        <taxon>Magnoliopsida</taxon>
        <taxon>eudicotyledons</taxon>
        <taxon>Gunneridae</taxon>
        <taxon>Pentapetalae</taxon>
        <taxon>rosids</taxon>
        <taxon>fabids</taxon>
        <taxon>Fabales</taxon>
        <taxon>Fabaceae</taxon>
        <taxon>Papilionoideae</taxon>
        <taxon>50 kb inversion clade</taxon>
        <taxon>dalbergioids sensu lato</taxon>
        <taxon>Dalbergieae</taxon>
        <taxon>Pterocarpus clade</taxon>
        <taxon>Stylosanthes</taxon>
    </lineage>
</organism>
<proteinExistence type="predicted"/>
<evidence type="ECO:0000313" key="4">
    <source>
        <dbReference type="Proteomes" id="UP001341840"/>
    </source>
</evidence>
<dbReference type="NCBIfam" id="TIGR01640">
    <property type="entry name" value="F_box_assoc_1"/>
    <property type="match status" value="1"/>
</dbReference>
<dbReference type="EMBL" id="JASCZI010151156">
    <property type="protein sequence ID" value="MED6170307.1"/>
    <property type="molecule type" value="Genomic_DNA"/>
</dbReference>
<dbReference type="InterPro" id="IPR050796">
    <property type="entry name" value="SCF_F-box_component"/>
</dbReference>
<evidence type="ECO:0000313" key="3">
    <source>
        <dbReference type="EMBL" id="MED6170307.1"/>
    </source>
</evidence>
<feature type="compositionally biased region" description="Basic and acidic residues" evidence="1">
    <location>
        <begin position="1"/>
        <end position="12"/>
    </location>
</feature>
<dbReference type="PANTHER" id="PTHR31672">
    <property type="entry name" value="BNACNNG10540D PROTEIN"/>
    <property type="match status" value="1"/>
</dbReference>
<sequence>MAKPRDYGERNRKPLRVTRNSVKRLRTSEVTPPQPLLPDELITEILLRVPARNLLRLRSVCREWRTLISSSQFANEHVRRLITTDLSLSDPRVAYNHPIWLYRYQKLGDFSVRSMLENPTEPTEVLRFQGRYTRYIVGSCNGLLCLVEGFRKKSRAMLWNPCTGLVSPWLEIQSFSFVCGFGYDHVNDKYKLCKIHDHKPPCTPRIYTFCPNPSRGTIQVQDIPGNSIVGKRKGVFVPGTATLNWIRSHETTLDCFVLSLDLVKERFSEFSLPHKDPDNETILQDLSVLTNCLAVCYKHQESYWSVWLMKEYGMTRSWTKLAVIPCHPRLSGDYLRPLCAWGNDVLVAVASSSKMVVYNLDDGSFEFPVIDTSLLVNDTFLPEPDGLVEWSFYIYHESLVSPWYRALRSSSSQMRLVKP</sequence>
<dbReference type="Pfam" id="PF00646">
    <property type="entry name" value="F-box"/>
    <property type="match status" value="1"/>
</dbReference>
<dbReference type="SUPFAM" id="SSF81383">
    <property type="entry name" value="F-box domain"/>
    <property type="match status" value="1"/>
</dbReference>
<dbReference type="Gene3D" id="1.20.1280.50">
    <property type="match status" value="1"/>
</dbReference>
<accession>A0ABU6VBG0</accession>
<dbReference type="InterPro" id="IPR001810">
    <property type="entry name" value="F-box_dom"/>
</dbReference>
<dbReference type="PANTHER" id="PTHR31672:SF13">
    <property type="entry name" value="F-BOX PROTEIN CPR30-LIKE"/>
    <property type="match status" value="1"/>
</dbReference>
<evidence type="ECO:0000256" key="1">
    <source>
        <dbReference type="SAM" id="MobiDB-lite"/>
    </source>
</evidence>
<reference evidence="3 4" key="1">
    <citation type="journal article" date="2023" name="Plants (Basel)">
        <title>Bridging the Gap: Combining Genomics and Transcriptomics Approaches to Understand Stylosanthes scabra, an Orphan Legume from the Brazilian Caatinga.</title>
        <authorList>
            <person name="Ferreira-Neto J.R.C."/>
            <person name="da Silva M.D."/>
            <person name="Binneck E."/>
            <person name="de Melo N.F."/>
            <person name="da Silva R.H."/>
            <person name="de Melo A.L.T.M."/>
            <person name="Pandolfi V."/>
            <person name="Bustamante F.O."/>
            <person name="Brasileiro-Vidal A.C."/>
            <person name="Benko-Iseppon A.M."/>
        </authorList>
    </citation>
    <scope>NUCLEOTIDE SEQUENCE [LARGE SCALE GENOMIC DNA]</scope>
    <source>
        <tissue evidence="3">Leaves</tissue>
    </source>
</reference>
<name>A0ABU6VBG0_9FABA</name>
<dbReference type="CDD" id="cd22157">
    <property type="entry name" value="F-box_AtFBW1-like"/>
    <property type="match status" value="1"/>
</dbReference>
<comment type="caution">
    <text evidence="3">The sequence shown here is derived from an EMBL/GenBank/DDBJ whole genome shotgun (WGS) entry which is preliminary data.</text>
</comment>
<dbReference type="Proteomes" id="UP001341840">
    <property type="component" value="Unassembled WGS sequence"/>
</dbReference>
<keyword evidence="4" id="KW-1185">Reference proteome</keyword>
<dbReference type="PROSITE" id="PS50181">
    <property type="entry name" value="FBOX"/>
    <property type="match status" value="1"/>
</dbReference>
<protein>
    <recommendedName>
        <fullName evidence="2">F-box domain-containing protein</fullName>
    </recommendedName>
</protein>
<dbReference type="Pfam" id="PF07734">
    <property type="entry name" value="FBA_1"/>
    <property type="match status" value="1"/>
</dbReference>
<dbReference type="InterPro" id="IPR036047">
    <property type="entry name" value="F-box-like_dom_sf"/>
</dbReference>
<dbReference type="InterPro" id="IPR017451">
    <property type="entry name" value="F-box-assoc_interact_dom"/>
</dbReference>
<gene>
    <name evidence="3" type="ORF">PIB30_029691</name>
</gene>
<dbReference type="SMART" id="SM00256">
    <property type="entry name" value="FBOX"/>
    <property type="match status" value="1"/>
</dbReference>
<dbReference type="InterPro" id="IPR006527">
    <property type="entry name" value="F-box-assoc_dom_typ1"/>
</dbReference>